<dbReference type="EMBL" id="FUKI01000101">
    <property type="protein sequence ID" value="SJM92231.1"/>
    <property type="molecule type" value="Genomic_DNA"/>
</dbReference>
<proteinExistence type="predicted"/>
<name>A0A1R4H874_9GAMM</name>
<organism evidence="1 2">
    <name type="scientific">Crenothrix polyspora</name>
    <dbReference type="NCBI Taxonomy" id="360316"/>
    <lineage>
        <taxon>Bacteria</taxon>
        <taxon>Pseudomonadati</taxon>
        <taxon>Pseudomonadota</taxon>
        <taxon>Gammaproteobacteria</taxon>
        <taxon>Methylococcales</taxon>
        <taxon>Crenotrichaceae</taxon>
        <taxon>Crenothrix</taxon>
    </lineage>
</organism>
<sequence length="49" mass="5567">MSIDVKCEASVEPSVLSVQYSIIWPAMTRVIDVLVDIFQHFGLSPMLHY</sequence>
<keyword evidence="2" id="KW-1185">Reference proteome</keyword>
<evidence type="ECO:0000313" key="2">
    <source>
        <dbReference type="Proteomes" id="UP000195667"/>
    </source>
</evidence>
<accession>A0A1R4H874</accession>
<dbReference type="AlphaFoldDB" id="A0A1R4H874"/>
<protein>
    <submittedName>
        <fullName evidence="1">Uncharacterized protein</fullName>
    </submittedName>
</protein>
<dbReference type="Proteomes" id="UP000195667">
    <property type="component" value="Unassembled WGS sequence"/>
</dbReference>
<evidence type="ECO:0000313" key="1">
    <source>
        <dbReference type="EMBL" id="SJM92231.1"/>
    </source>
</evidence>
<gene>
    <name evidence="1" type="ORF">CRENPOLYSF1_270009</name>
</gene>
<reference evidence="2" key="1">
    <citation type="submission" date="2017-02" db="EMBL/GenBank/DDBJ databases">
        <authorList>
            <person name="Daims H."/>
        </authorList>
    </citation>
    <scope>NUCLEOTIDE SEQUENCE [LARGE SCALE GENOMIC DNA]</scope>
</reference>